<dbReference type="GO" id="GO:0055085">
    <property type="term" value="P:transmembrane transport"/>
    <property type="evidence" value="ECO:0007669"/>
    <property type="project" value="InterPro"/>
</dbReference>
<sequence>MNSFIGFFISLLLHAGLIFGFILLNAKDSADQIQNEQLLKLTFSNLNSLEDIPKPYEEVSEPIIEEKKEVDQAPQKKIIEKKIEQIYTKKIIKHTKPDKKQEQTPKKQIVQNIETKQMPGIDPNLKSITQNSIEQKIFDQNTNQNKIEQQPKNTVNENMIIGTKIRNIIANYARKNYPNSARRKRQTGIVKVSFMYKASGEVTNVKIDHSSTYMVLDEAVLTAIQKTKSKFPSIKNDTNFQIEVEFSLS</sequence>
<gene>
    <name evidence="11" type="ORF">CX802_08205</name>
</gene>
<dbReference type="AlphaFoldDB" id="A0A5L8KHQ4"/>
<keyword evidence="6" id="KW-0812">Transmembrane</keyword>
<keyword evidence="5" id="KW-0997">Cell inner membrane</keyword>
<protein>
    <submittedName>
        <fullName evidence="11">Energy transducer TonB</fullName>
    </submittedName>
</protein>
<feature type="domain" description="TonB C-terminal" evidence="10">
    <location>
        <begin position="162"/>
        <end position="249"/>
    </location>
</feature>
<evidence type="ECO:0000256" key="5">
    <source>
        <dbReference type="ARBA" id="ARBA00022519"/>
    </source>
</evidence>
<dbReference type="NCBIfam" id="TIGR01352">
    <property type="entry name" value="tonB_Cterm"/>
    <property type="match status" value="1"/>
</dbReference>
<evidence type="ECO:0000256" key="2">
    <source>
        <dbReference type="ARBA" id="ARBA00006555"/>
    </source>
</evidence>
<evidence type="ECO:0000256" key="6">
    <source>
        <dbReference type="ARBA" id="ARBA00022692"/>
    </source>
</evidence>
<dbReference type="RefSeq" id="WP_002849342.1">
    <property type="nucleotide sequence ID" value="NZ_AACCWR020000016.1"/>
</dbReference>
<keyword evidence="3" id="KW-0813">Transport</keyword>
<dbReference type="InterPro" id="IPR037682">
    <property type="entry name" value="TonB_C"/>
</dbReference>
<keyword evidence="12" id="KW-1185">Reference proteome</keyword>
<dbReference type="EMBL" id="AABTCC010000029">
    <property type="protein sequence ID" value="EAI8859808.1"/>
    <property type="molecule type" value="Genomic_DNA"/>
</dbReference>
<evidence type="ECO:0000256" key="8">
    <source>
        <dbReference type="ARBA" id="ARBA00022989"/>
    </source>
</evidence>
<dbReference type="Pfam" id="PF03544">
    <property type="entry name" value="TonB_C"/>
    <property type="match status" value="1"/>
</dbReference>
<dbReference type="SUPFAM" id="SSF74653">
    <property type="entry name" value="TolA/TonB C-terminal domain"/>
    <property type="match status" value="1"/>
</dbReference>
<reference evidence="11 12" key="1">
    <citation type="submission" date="2018-06" db="EMBL/GenBank/DDBJ databases">
        <authorList>
            <consortium name="PulseNet: The National Subtyping Network for Foodborne Disease Surveillance"/>
            <person name="Tarr C.L."/>
            <person name="Trees E."/>
            <person name="Katz L.S."/>
            <person name="Carleton-Romer H.A."/>
            <person name="Stroika S."/>
            <person name="Kucerova Z."/>
            <person name="Roache K.F."/>
            <person name="Sabol A.L."/>
            <person name="Besser J."/>
            <person name="Gerner-Smidt P."/>
        </authorList>
    </citation>
    <scope>NUCLEOTIDE SEQUENCE [LARGE SCALE GENOMIC DNA]</scope>
    <source>
        <strain evidence="11 12">PNUSAC001503</strain>
    </source>
</reference>
<dbReference type="GO" id="GO:0015031">
    <property type="term" value="P:protein transport"/>
    <property type="evidence" value="ECO:0007669"/>
    <property type="project" value="UniProtKB-KW"/>
</dbReference>
<evidence type="ECO:0000313" key="11">
    <source>
        <dbReference type="EMBL" id="EAI8859808.1"/>
    </source>
</evidence>
<evidence type="ECO:0000256" key="4">
    <source>
        <dbReference type="ARBA" id="ARBA00022475"/>
    </source>
</evidence>
<keyword evidence="7" id="KW-0653">Protein transport</keyword>
<proteinExistence type="inferred from homology"/>
<keyword evidence="9" id="KW-0472">Membrane</keyword>
<dbReference type="PANTHER" id="PTHR33446">
    <property type="entry name" value="PROTEIN TONB-RELATED"/>
    <property type="match status" value="1"/>
</dbReference>
<evidence type="ECO:0000256" key="7">
    <source>
        <dbReference type="ARBA" id="ARBA00022927"/>
    </source>
</evidence>
<evidence type="ECO:0000256" key="3">
    <source>
        <dbReference type="ARBA" id="ARBA00022448"/>
    </source>
</evidence>
<keyword evidence="4" id="KW-1003">Cell membrane</keyword>
<name>A0A5L8KHQ4_CAMFE</name>
<dbReference type="GeneID" id="61064686"/>
<organism evidence="11 12">
    <name type="scientific">Campylobacter fetus</name>
    <dbReference type="NCBI Taxonomy" id="196"/>
    <lineage>
        <taxon>Bacteria</taxon>
        <taxon>Pseudomonadati</taxon>
        <taxon>Campylobacterota</taxon>
        <taxon>Epsilonproteobacteria</taxon>
        <taxon>Campylobacterales</taxon>
        <taxon>Campylobacteraceae</taxon>
        <taxon>Campylobacter</taxon>
    </lineage>
</organism>
<dbReference type="PANTHER" id="PTHR33446:SF2">
    <property type="entry name" value="PROTEIN TONB"/>
    <property type="match status" value="1"/>
</dbReference>
<comment type="caution">
    <text evidence="11">The sequence shown here is derived from an EMBL/GenBank/DDBJ whole genome shotgun (WGS) entry which is preliminary data.</text>
</comment>
<evidence type="ECO:0000313" key="12">
    <source>
        <dbReference type="Proteomes" id="UP000535509"/>
    </source>
</evidence>
<evidence type="ECO:0000256" key="1">
    <source>
        <dbReference type="ARBA" id="ARBA00004383"/>
    </source>
</evidence>
<comment type="similarity">
    <text evidence="2">Belongs to the TonB family.</text>
</comment>
<keyword evidence="8" id="KW-1133">Transmembrane helix</keyword>
<evidence type="ECO:0000256" key="9">
    <source>
        <dbReference type="ARBA" id="ARBA00023136"/>
    </source>
</evidence>
<evidence type="ECO:0000259" key="10">
    <source>
        <dbReference type="PROSITE" id="PS52015"/>
    </source>
</evidence>
<dbReference type="GO" id="GO:0098797">
    <property type="term" value="C:plasma membrane protein complex"/>
    <property type="evidence" value="ECO:0007669"/>
    <property type="project" value="TreeGrafter"/>
</dbReference>
<dbReference type="InterPro" id="IPR006260">
    <property type="entry name" value="TonB/TolA_C"/>
</dbReference>
<dbReference type="InterPro" id="IPR051045">
    <property type="entry name" value="TonB-dependent_transducer"/>
</dbReference>
<comment type="subcellular location">
    <subcellularLocation>
        <location evidence="1">Cell inner membrane</location>
        <topology evidence="1">Single-pass membrane protein</topology>
        <orientation evidence="1">Periplasmic side</orientation>
    </subcellularLocation>
</comment>
<dbReference type="GO" id="GO:0031992">
    <property type="term" value="F:energy transducer activity"/>
    <property type="evidence" value="ECO:0007669"/>
    <property type="project" value="TreeGrafter"/>
</dbReference>
<dbReference type="Gene3D" id="3.30.1150.10">
    <property type="match status" value="1"/>
</dbReference>
<dbReference type="Proteomes" id="UP000535509">
    <property type="component" value="Unassembled WGS sequence"/>
</dbReference>
<dbReference type="PROSITE" id="PS52015">
    <property type="entry name" value="TONB_CTD"/>
    <property type="match status" value="1"/>
</dbReference>
<accession>A0A5L8KHQ4</accession>